<proteinExistence type="predicted"/>
<evidence type="ECO:0000313" key="1">
    <source>
        <dbReference type="EMBL" id="QJA79877.1"/>
    </source>
</evidence>
<name>A0A6M3KD80_9ZZZZ</name>
<protein>
    <submittedName>
        <fullName evidence="1">Uncharacterized protein</fullName>
    </submittedName>
</protein>
<dbReference type="AlphaFoldDB" id="A0A6M3KD80"/>
<dbReference type="EMBL" id="MT142397">
    <property type="protein sequence ID" value="QJA79877.1"/>
    <property type="molecule type" value="Genomic_DNA"/>
</dbReference>
<gene>
    <name evidence="1" type="ORF">MM415A00826_0028</name>
</gene>
<organism evidence="1">
    <name type="scientific">viral metagenome</name>
    <dbReference type="NCBI Taxonomy" id="1070528"/>
    <lineage>
        <taxon>unclassified sequences</taxon>
        <taxon>metagenomes</taxon>
        <taxon>organismal metagenomes</taxon>
    </lineage>
</organism>
<accession>A0A6M3KD80</accession>
<sequence length="101" mass="12035">MKELQVKVRPKCEDICFFPEDFQKIKFLGLEIPNGTRYFRVNWGSTENNYAIWYPFVGGAGASLYANIRTECDINRLLKKDYKFFSFETGIEMYRWLGHSW</sequence>
<reference evidence="1" key="1">
    <citation type="submission" date="2020-03" db="EMBL/GenBank/DDBJ databases">
        <title>The deep terrestrial virosphere.</title>
        <authorList>
            <person name="Holmfeldt K."/>
            <person name="Nilsson E."/>
            <person name="Simone D."/>
            <person name="Lopez-Fernandez M."/>
            <person name="Wu X."/>
            <person name="de Brujin I."/>
            <person name="Lundin D."/>
            <person name="Andersson A."/>
            <person name="Bertilsson S."/>
            <person name="Dopson M."/>
        </authorList>
    </citation>
    <scope>NUCLEOTIDE SEQUENCE</scope>
    <source>
        <strain evidence="1">MM415A00826</strain>
    </source>
</reference>